<reference evidence="1 2" key="1">
    <citation type="journal article" date="2014" name="J. Biotechnol.">
        <title>Complete genome sequence of the actinobacterium Amycolatopsis japonica MG417-CF17(T) (=DSM 44213T) producing (S,S)-N,N'-ethylenediaminedisuccinic acid.</title>
        <authorList>
            <person name="Stegmann E."/>
            <person name="Albersmeier A."/>
            <person name="Spohn M."/>
            <person name="Gert H."/>
            <person name="Weber T."/>
            <person name="Wohlleben W."/>
            <person name="Kalinowski J."/>
            <person name="Ruckert C."/>
        </authorList>
    </citation>
    <scope>NUCLEOTIDE SEQUENCE [LARGE SCALE GENOMIC DNA]</scope>
    <source>
        <strain evidence="2">MG417-CF17 (DSM 44213)</strain>
    </source>
</reference>
<dbReference type="Proteomes" id="UP000028492">
    <property type="component" value="Chromosome"/>
</dbReference>
<dbReference type="HOGENOM" id="CLU_1665766_0_0_11"/>
<proteinExistence type="predicted"/>
<sequence>MNLFKNSVLGVGVVEGLAYGSALACFAAVCVAVVPERAPAVLSPHEFYRAVDRVCVQVWKDSGADIQRYWPDPEGEAATELRKWQHYVAVKVDDAKDVLKGAMGVRTVPGGAASAREEFLAATRRYVEAGERFSGEGARSPALMAVSDTTGNAVGELAARNGARACGRVV</sequence>
<accession>A0A075UQY3</accession>
<dbReference type="KEGG" id="aja:AJAP_10185"/>
<dbReference type="STRING" id="208439.AJAP_10185"/>
<dbReference type="AlphaFoldDB" id="A0A075UQY3"/>
<organism evidence="1 2">
    <name type="scientific">Amycolatopsis japonica</name>
    <dbReference type="NCBI Taxonomy" id="208439"/>
    <lineage>
        <taxon>Bacteria</taxon>
        <taxon>Bacillati</taxon>
        <taxon>Actinomycetota</taxon>
        <taxon>Actinomycetes</taxon>
        <taxon>Pseudonocardiales</taxon>
        <taxon>Pseudonocardiaceae</taxon>
        <taxon>Amycolatopsis</taxon>
        <taxon>Amycolatopsis japonica group</taxon>
    </lineage>
</organism>
<gene>
    <name evidence="1" type="ORF">AJAP_10185</name>
</gene>
<evidence type="ECO:0000313" key="2">
    <source>
        <dbReference type="Proteomes" id="UP000028492"/>
    </source>
</evidence>
<evidence type="ECO:0000313" key="1">
    <source>
        <dbReference type="EMBL" id="AIG74934.1"/>
    </source>
</evidence>
<keyword evidence="2" id="KW-1185">Reference proteome</keyword>
<name>A0A075UQY3_9PSEU</name>
<protein>
    <submittedName>
        <fullName evidence="1">Uncharacterized protein</fullName>
    </submittedName>
</protein>
<dbReference type="RefSeq" id="WP_228694903.1">
    <property type="nucleotide sequence ID" value="NZ_CP008953.1"/>
</dbReference>
<dbReference type="EMBL" id="CP008953">
    <property type="protein sequence ID" value="AIG74934.1"/>
    <property type="molecule type" value="Genomic_DNA"/>
</dbReference>